<dbReference type="Proteomes" id="UP001500908">
    <property type="component" value="Unassembled WGS sequence"/>
</dbReference>
<reference evidence="2" key="1">
    <citation type="journal article" date="2019" name="Int. J. Syst. Evol. Microbiol.">
        <title>The Global Catalogue of Microorganisms (GCM) 10K type strain sequencing project: providing services to taxonomists for standard genome sequencing and annotation.</title>
        <authorList>
            <consortium name="The Broad Institute Genomics Platform"/>
            <consortium name="The Broad Institute Genome Sequencing Center for Infectious Disease"/>
            <person name="Wu L."/>
            <person name="Ma J."/>
        </authorList>
    </citation>
    <scope>NUCLEOTIDE SEQUENCE [LARGE SCALE GENOMIC DNA]</scope>
    <source>
        <strain evidence="2">JCM 17137</strain>
    </source>
</reference>
<sequence length="66" mass="7304">MPQPEGIQYTDRSDSKEVAVQAHAGAWGRTVLSRELRLPREGCEMPQMSDWWSVFGRAGGRQGGGE</sequence>
<gene>
    <name evidence="1" type="ORF">GCM10022402_46670</name>
</gene>
<organism evidence="1 2">
    <name type="scientific">Salinactinospora qingdaonensis</name>
    <dbReference type="NCBI Taxonomy" id="702744"/>
    <lineage>
        <taxon>Bacteria</taxon>
        <taxon>Bacillati</taxon>
        <taxon>Actinomycetota</taxon>
        <taxon>Actinomycetes</taxon>
        <taxon>Streptosporangiales</taxon>
        <taxon>Nocardiopsidaceae</taxon>
        <taxon>Salinactinospora</taxon>
    </lineage>
</organism>
<protein>
    <submittedName>
        <fullName evidence="1">Uncharacterized protein</fullName>
    </submittedName>
</protein>
<evidence type="ECO:0000313" key="2">
    <source>
        <dbReference type="Proteomes" id="UP001500908"/>
    </source>
</evidence>
<name>A0ABP7GJE6_9ACTN</name>
<accession>A0ABP7GJE6</accession>
<dbReference type="EMBL" id="BAABDD010000040">
    <property type="protein sequence ID" value="GAA3764035.1"/>
    <property type="molecule type" value="Genomic_DNA"/>
</dbReference>
<comment type="caution">
    <text evidence="1">The sequence shown here is derived from an EMBL/GenBank/DDBJ whole genome shotgun (WGS) entry which is preliminary data.</text>
</comment>
<evidence type="ECO:0000313" key="1">
    <source>
        <dbReference type="EMBL" id="GAA3764035.1"/>
    </source>
</evidence>
<keyword evidence="2" id="KW-1185">Reference proteome</keyword>
<proteinExistence type="predicted"/>